<dbReference type="Pfam" id="PF13453">
    <property type="entry name" value="Zn_ribbon_TFIIB"/>
    <property type="match status" value="1"/>
</dbReference>
<dbReference type="KEGG" id="mmc:Mmcs_4995"/>
<evidence type="ECO:0000313" key="2">
    <source>
        <dbReference type="EMBL" id="ABG11099.1"/>
    </source>
</evidence>
<dbReference type="AlphaFoldDB" id="A0A5Q5BRH4"/>
<dbReference type="EMBL" id="CP000384">
    <property type="protein sequence ID" value="ABG11099.1"/>
    <property type="molecule type" value="Genomic_DNA"/>
</dbReference>
<evidence type="ECO:0000259" key="1">
    <source>
        <dbReference type="Pfam" id="PF13453"/>
    </source>
</evidence>
<gene>
    <name evidence="2" type="ordered locus">Mmcs_4995</name>
</gene>
<accession>A0A5Q5BRH4</accession>
<organism evidence="2">
    <name type="scientific">Mycobacterium sp. (strain MCS)</name>
    <dbReference type="NCBI Taxonomy" id="164756"/>
    <lineage>
        <taxon>Bacteria</taxon>
        <taxon>Bacillati</taxon>
        <taxon>Actinomycetota</taxon>
        <taxon>Actinomycetes</taxon>
        <taxon>Mycobacteriales</taxon>
        <taxon>Mycobacteriaceae</taxon>
        <taxon>Mycobacterium</taxon>
    </lineage>
</organism>
<name>A0A5Q5BRH4_MYCSS</name>
<reference evidence="2" key="1">
    <citation type="submission" date="2006-06" db="EMBL/GenBank/DDBJ databases">
        <title>Complete sequence of chromosome of Mycobacterium sp. MCS.</title>
        <authorList>
            <consortium name="US DOE Joint Genome Institute"/>
            <person name="Copeland A."/>
            <person name="Lucas S."/>
            <person name="Lapidus A."/>
            <person name="Barry K."/>
            <person name="Detter J.C."/>
            <person name="Glavina del Rio T."/>
            <person name="Hammon N."/>
            <person name="Israni S."/>
            <person name="Dalin E."/>
            <person name="Tice H."/>
            <person name="Pitluck S."/>
            <person name="Martinez M."/>
            <person name="Schmutz J."/>
            <person name="Larimer F."/>
            <person name="Land M."/>
            <person name="Hauser L."/>
            <person name="Kyrpides N."/>
            <person name="Kim E."/>
            <person name="Miller C.D."/>
            <person name="Hughes J.E."/>
            <person name="Anderson A.J."/>
            <person name="Sims R.C."/>
            <person name="Richardson P."/>
        </authorList>
    </citation>
    <scope>NUCLEOTIDE SEQUENCE [LARGE SCALE GENOMIC DNA]</scope>
    <source>
        <strain evidence="2">MCS</strain>
    </source>
</reference>
<sequence length="129" mass="14048">MWAPALPATVRRYADMSIPPYQPPTSASAPGPGNTLVCPKCKGVMRTYERNGIHLEQCDTCRGIFLDLGELEALTEMENRFVQAAPPPPPPPASYGAGYGSGYGYGPGWGHRGNKHYRKQGFGRLFFSS</sequence>
<dbReference type="InterPro" id="IPR027392">
    <property type="entry name" value="TF_Znf"/>
</dbReference>
<feature type="domain" description="Transcription factor zinc-finger" evidence="1">
    <location>
        <begin position="38"/>
        <end position="76"/>
    </location>
</feature>
<protein>
    <recommendedName>
        <fullName evidence="1">Transcription factor zinc-finger domain-containing protein</fullName>
    </recommendedName>
</protein>
<proteinExistence type="predicted"/>